<dbReference type="EMBL" id="JBANFI010000002">
    <property type="protein sequence ID" value="MFK7160194.1"/>
    <property type="molecule type" value="Genomic_DNA"/>
</dbReference>
<feature type="transmembrane region" description="Helical" evidence="1">
    <location>
        <begin position="39"/>
        <end position="57"/>
    </location>
</feature>
<evidence type="ECO:0000313" key="2">
    <source>
        <dbReference type="EMBL" id="MFK7160194.1"/>
    </source>
</evidence>
<dbReference type="RefSeq" id="WP_405337435.1">
    <property type="nucleotide sequence ID" value="NZ_JBANFI010000002.1"/>
</dbReference>
<dbReference type="Proteomes" id="UP001621714">
    <property type="component" value="Unassembled WGS sequence"/>
</dbReference>
<reference evidence="2 3" key="1">
    <citation type="submission" date="2024-02" db="EMBL/GenBank/DDBJ databases">
        <title>Marinospirillum sp. MEB 164 isolated from Lonar lake sediment.</title>
        <authorList>
            <person name="Joshi A."/>
            <person name="Thite S."/>
        </authorList>
    </citation>
    <scope>NUCLEOTIDE SEQUENCE [LARGE SCALE GENOMIC DNA]</scope>
    <source>
        <strain evidence="2 3">MEB164</strain>
    </source>
</reference>
<proteinExistence type="predicted"/>
<sequence length="84" mass="9494">MLNDRLKNWAVASQAVGLIVIVALETWLGRGEAGQWQKWVLIAMLACAALVALLRFYRHQQHLKEQARRRQVLEEAASDDEAAP</sequence>
<accession>A0ABW8PWB0</accession>
<keyword evidence="1" id="KW-0472">Membrane</keyword>
<keyword evidence="1" id="KW-0812">Transmembrane</keyword>
<comment type="caution">
    <text evidence="2">The sequence shown here is derived from an EMBL/GenBank/DDBJ whole genome shotgun (WGS) entry which is preliminary data.</text>
</comment>
<organism evidence="2 3">
    <name type="scientific">Marinospirillum alkalitolerans</name>
    <dbReference type="NCBI Taxonomy" id="3123374"/>
    <lineage>
        <taxon>Bacteria</taxon>
        <taxon>Pseudomonadati</taxon>
        <taxon>Pseudomonadota</taxon>
        <taxon>Gammaproteobacteria</taxon>
        <taxon>Oceanospirillales</taxon>
        <taxon>Oceanospirillaceae</taxon>
        <taxon>Marinospirillum</taxon>
    </lineage>
</organism>
<gene>
    <name evidence="2" type="ORF">V6U78_03990</name>
</gene>
<keyword evidence="1" id="KW-1133">Transmembrane helix</keyword>
<name>A0ABW8PWB0_9GAMM</name>
<evidence type="ECO:0000256" key="1">
    <source>
        <dbReference type="SAM" id="Phobius"/>
    </source>
</evidence>
<feature type="transmembrane region" description="Helical" evidence="1">
    <location>
        <begin position="9"/>
        <end position="27"/>
    </location>
</feature>
<protein>
    <submittedName>
        <fullName evidence="2">Uncharacterized protein</fullName>
    </submittedName>
</protein>
<keyword evidence="3" id="KW-1185">Reference proteome</keyword>
<evidence type="ECO:0000313" key="3">
    <source>
        <dbReference type="Proteomes" id="UP001621714"/>
    </source>
</evidence>